<sequence>MTLRLTAKSTRMLQVNLFRLFDIPANVSFAKYKSDFYFLTQVRKAVIGKI</sequence>
<name>A0ABM6MZR2_9GAMM</name>
<evidence type="ECO:0000313" key="1">
    <source>
        <dbReference type="EMBL" id="ATC89421.1"/>
    </source>
</evidence>
<evidence type="ECO:0000313" key="2">
    <source>
        <dbReference type="Proteomes" id="UP000217258"/>
    </source>
</evidence>
<organism evidence="1 2">
    <name type="scientific">Pseudoalteromonas issachenkonii</name>
    <dbReference type="NCBI Taxonomy" id="152297"/>
    <lineage>
        <taxon>Bacteria</taxon>
        <taxon>Pseudomonadati</taxon>
        <taxon>Pseudomonadota</taxon>
        <taxon>Gammaproteobacteria</taxon>
        <taxon>Alteromonadales</taxon>
        <taxon>Pseudoalteromonadaceae</taxon>
        <taxon>Pseudoalteromonas</taxon>
    </lineage>
</organism>
<dbReference type="Proteomes" id="UP000217258">
    <property type="component" value="Chromosome I"/>
</dbReference>
<gene>
    <name evidence="1" type="ORF">PISS_a0365</name>
</gene>
<accession>A0ABM6MZR2</accession>
<dbReference type="EMBL" id="CP011030">
    <property type="protein sequence ID" value="ATC89421.1"/>
    <property type="molecule type" value="Genomic_DNA"/>
</dbReference>
<keyword evidence="2" id="KW-1185">Reference proteome</keyword>
<reference evidence="1 2" key="1">
    <citation type="submission" date="2015-06" db="EMBL/GenBank/DDBJ databases">
        <authorList>
            <person name="Xie B.-B."/>
            <person name="Rong J.-C."/>
            <person name="Qin Q.-L."/>
            <person name="Zhang Y.-Z."/>
        </authorList>
    </citation>
    <scope>NUCLEOTIDE SEQUENCE [LARGE SCALE GENOMIC DNA]</scope>
    <source>
        <strain evidence="1 2">KMM 3549</strain>
    </source>
</reference>
<protein>
    <submittedName>
        <fullName evidence="1">Uncharacterized protein</fullName>
    </submittedName>
</protein>
<proteinExistence type="predicted"/>